<dbReference type="SUPFAM" id="SSF53474">
    <property type="entry name" value="alpha/beta-Hydrolases"/>
    <property type="match status" value="1"/>
</dbReference>
<dbReference type="PANTHER" id="PTHR43056:SF10">
    <property type="entry name" value="COCE_NOND FAMILY, PUTATIVE (AFU_ORTHOLOGUE AFUA_7G00600)-RELATED"/>
    <property type="match status" value="1"/>
</dbReference>
<accession>A0A8K0JJI8</accession>
<dbReference type="InterPro" id="IPR005674">
    <property type="entry name" value="CocE/Ser_esterase"/>
</dbReference>
<dbReference type="InterPro" id="IPR013736">
    <property type="entry name" value="Xaa-Pro_dipept_C"/>
</dbReference>
<keyword evidence="1" id="KW-0378">Hydrolase</keyword>
<dbReference type="Proteomes" id="UP000812966">
    <property type="component" value="Unassembled WGS sequence"/>
</dbReference>
<gene>
    <name evidence="3" type="ORF">FFLO_04301</name>
</gene>
<dbReference type="InterPro" id="IPR008979">
    <property type="entry name" value="Galactose-bd-like_sf"/>
</dbReference>
<keyword evidence="4" id="KW-1185">Reference proteome</keyword>
<dbReference type="SUPFAM" id="SSF49785">
    <property type="entry name" value="Galactose-binding domain-like"/>
    <property type="match status" value="1"/>
</dbReference>
<dbReference type="GO" id="GO:0008239">
    <property type="term" value="F:dipeptidyl-peptidase activity"/>
    <property type="evidence" value="ECO:0007669"/>
    <property type="project" value="InterPro"/>
</dbReference>
<evidence type="ECO:0000256" key="1">
    <source>
        <dbReference type="ARBA" id="ARBA00022801"/>
    </source>
</evidence>
<evidence type="ECO:0000313" key="4">
    <source>
        <dbReference type="Proteomes" id="UP000812966"/>
    </source>
</evidence>
<organism evidence="3 4">
    <name type="scientific">Filobasidium floriforme</name>
    <dbReference type="NCBI Taxonomy" id="5210"/>
    <lineage>
        <taxon>Eukaryota</taxon>
        <taxon>Fungi</taxon>
        <taxon>Dikarya</taxon>
        <taxon>Basidiomycota</taxon>
        <taxon>Agaricomycotina</taxon>
        <taxon>Tremellomycetes</taxon>
        <taxon>Filobasidiales</taxon>
        <taxon>Filobasidiaceae</taxon>
        <taxon>Filobasidium</taxon>
    </lineage>
</organism>
<feature type="domain" description="Xaa-Pro dipeptidyl-peptidase C-terminal" evidence="2">
    <location>
        <begin position="324"/>
        <end position="578"/>
    </location>
</feature>
<proteinExistence type="predicted"/>
<dbReference type="Pfam" id="PF02129">
    <property type="entry name" value="Peptidase_S15"/>
    <property type="match status" value="1"/>
</dbReference>
<comment type="caution">
    <text evidence="3">The sequence shown here is derived from an EMBL/GenBank/DDBJ whole genome shotgun (WGS) entry which is preliminary data.</text>
</comment>
<dbReference type="InterPro" id="IPR000383">
    <property type="entry name" value="Xaa-Pro-like_dom"/>
</dbReference>
<name>A0A8K0JJI8_9TREE</name>
<sequence length="590" mass="66323">MPSPGDIAYRPINPPTIGRNGWQGFNPHTSYLKKGDKPFGHRQVDCDITIEHDVEIVARDGVKLYVDVYRPTNVKAQVPAILSYSPFGKKYSGMLMLPMTPYMCGVTGEDISGLEKFEGVDPAKWCAWDYAVISVDARGAGASEGNVAIMGTQEGEDGYDVIEAVAKMKWCDGNVALAGNSHLAIVQWFIAAQNPPSLKAIAPWEGCSDLYREQFVRGGIFNMSNFELIMKVIIQGGGGVEDFREMYARLDRGIIDPWWADKRAQMDKIKVPTYITGSEFSSIHTMGSLRGYMEIPTEDKWLRWAGFQEWFDLWAIEETNLELKDFFDFFLKGVQNGWREKTPKVRMSLLRYGKNEPYQKIKVPDFPIPDTDYRKYYLADNGKFSLEGSPRETCSVSYNAEDGSMVTFTHTFDQRTQLVGLPKAAIHVSCDELDDMCLFLQLRKLDVEGNPLIHLTVPFSRAPIDDPKDAPSNGLITYNGPIGCLRASHRHIDPSRSIHPNYPFHPHDRVELVPRGQVVKLEIGIWFMGLQYEKGESIRLDISGSNPLWPELSTSNAEPTNKGKHTVHFGGSHAVCHESCLLYSTSDQLS</sequence>
<dbReference type="InterPro" id="IPR050585">
    <property type="entry name" value="Xaa-Pro_dipeptidyl-ppase/CocE"/>
</dbReference>
<dbReference type="AlphaFoldDB" id="A0A8K0JJI8"/>
<evidence type="ECO:0000259" key="2">
    <source>
        <dbReference type="SMART" id="SM00939"/>
    </source>
</evidence>
<protein>
    <recommendedName>
        <fullName evidence="2">Xaa-Pro dipeptidyl-peptidase C-terminal domain-containing protein</fullName>
    </recommendedName>
</protein>
<dbReference type="EMBL" id="JABELV010000089">
    <property type="protein sequence ID" value="KAG7531503.1"/>
    <property type="molecule type" value="Genomic_DNA"/>
</dbReference>
<dbReference type="NCBIfam" id="TIGR00976">
    <property type="entry name" value="CocE_NonD"/>
    <property type="match status" value="1"/>
</dbReference>
<dbReference type="SMART" id="SM00939">
    <property type="entry name" value="PepX_C"/>
    <property type="match status" value="1"/>
</dbReference>
<dbReference type="InterPro" id="IPR029058">
    <property type="entry name" value="AB_hydrolase_fold"/>
</dbReference>
<dbReference type="PANTHER" id="PTHR43056">
    <property type="entry name" value="PEPTIDASE S9 PROLYL OLIGOPEPTIDASE"/>
    <property type="match status" value="1"/>
</dbReference>
<dbReference type="Gene3D" id="3.40.50.1820">
    <property type="entry name" value="alpha/beta hydrolase"/>
    <property type="match status" value="1"/>
</dbReference>
<dbReference type="Gene3D" id="1.10.3020.20">
    <property type="match status" value="1"/>
</dbReference>
<dbReference type="Pfam" id="PF08530">
    <property type="entry name" value="PepX_C"/>
    <property type="match status" value="1"/>
</dbReference>
<dbReference type="Gene3D" id="2.60.120.260">
    <property type="entry name" value="Galactose-binding domain-like"/>
    <property type="match status" value="1"/>
</dbReference>
<evidence type="ECO:0000313" key="3">
    <source>
        <dbReference type="EMBL" id="KAG7531503.1"/>
    </source>
</evidence>
<reference evidence="3" key="1">
    <citation type="submission" date="2020-04" db="EMBL/GenBank/DDBJ databases">
        <title>Analysis of mating type loci in Filobasidium floriforme.</title>
        <authorList>
            <person name="Nowrousian M."/>
        </authorList>
    </citation>
    <scope>NUCLEOTIDE SEQUENCE</scope>
    <source>
        <strain evidence="3">CBS 6242</strain>
    </source>
</reference>